<comment type="similarity">
    <text evidence="5">Belongs to the ABC-2 integral membrane protein family.</text>
</comment>
<dbReference type="InterPro" id="IPR051784">
    <property type="entry name" value="Nod_factor_ABC_transporter"/>
</dbReference>
<dbReference type="PANTHER" id="PTHR43229">
    <property type="entry name" value="NODULATION PROTEIN J"/>
    <property type="match status" value="1"/>
</dbReference>
<feature type="transmembrane region" description="Helical" evidence="5">
    <location>
        <begin position="63"/>
        <end position="85"/>
    </location>
</feature>
<sequence length="308" mass="35309">MINLLLMLPMGKLTVFFAKVQIETFGKELSRDKGGKDLIEFFLKLFIFIKRDIIIWFSYRTQFILRLLSGFVGIIQFGLIGKFIAGGNYFPLIEKYGGDILAYFITGSVFMSYTNLALSTFKTSIQREQNMGTLEYLLLSRTSFWQLFIFNFLSGFLFTTLNILFIFFALVFLFSVEVKVNVFSTFLVLIVVTFSLSGIGLLSAAMILVTKRGDPVGWIYFTLSGLFSGIYYPIEIFPTFLKKISYFLPTTYGMDLLRNTLLKGYNIGEIKKGLLIMLTMGLIIFPLGVWLFNTNFNKARKEGTLTWY</sequence>
<dbReference type="Pfam" id="PF01061">
    <property type="entry name" value="ABC2_membrane"/>
    <property type="match status" value="1"/>
</dbReference>
<comment type="subcellular location">
    <subcellularLocation>
        <location evidence="5">Cell membrane</location>
        <topology evidence="5">Multi-pass membrane protein</topology>
    </subcellularLocation>
    <subcellularLocation>
        <location evidence="1">Membrane</location>
        <topology evidence="1">Multi-pass membrane protein</topology>
    </subcellularLocation>
</comment>
<evidence type="ECO:0000256" key="4">
    <source>
        <dbReference type="ARBA" id="ARBA00023136"/>
    </source>
</evidence>
<dbReference type="PANTHER" id="PTHR43229:SF2">
    <property type="entry name" value="NODULATION PROTEIN J"/>
    <property type="match status" value="1"/>
</dbReference>
<feature type="transmembrane region" description="Helical" evidence="5">
    <location>
        <begin position="216"/>
        <end position="234"/>
    </location>
</feature>
<organism evidence="7 8">
    <name type="scientific">Thermosipho melanesiensis (strain DSM 12029 / CIP 104789 / BI429)</name>
    <dbReference type="NCBI Taxonomy" id="391009"/>
    <lineage>
        <taxon>Bacteria</taxon>
        <taxon>Thermotogati</taxon>
        <taxon>Thermotogota</taxon>
        <taxon>Thermotogae</taxon>
        <taxon>Thermotogales</taxon>
        <taxon>Fervidobacteriaceae</taxon>
        <taxon>Thermosipho</taxon>
    </lineage>
</organism>
<evidence type="ECO:0000256" key="5">
    <source>
        <dbReference type="RuleBase" id="RU361157"/>
    </source>
</evidence>
<keyword evidence="5" id="KW-0813">Transport</keyword>
<feature type="transmembrane region" description="Helical" evidence="5">
    <location>
        <begin position="186"/>
        <end position="209"/>
    </location>
</feature>
<dbReference type="GO" id="GO:0005886">
    <property type="term" value="C:plasma membrane"/>
    <property type="evidence" value="ECO:0007669"/>
    <property type="project" value="UniProtKB-SubCell"/>
</dbReference>
<name>A6LK25_THEM4</name>
<dbReference type="InterPro" id="IPR013525">
    <property type="entry name" value="ABC2_TM"/>
</dbReference>
<evidence type="ECO:0000313" key="7">
    <source>
        <dbReference type="EMBL" id="ABR30276.1"/>
    </source>
</evidence>
<keyword evidence="2 5" id="KW-0812">Transmembrane</keyword>
<dbReference type="KEGG" id="tme:Tmel_0407"/>
<dbReference type="eggNOG" id="COG0842">
    <property type="taxonomic scope" value="Bacteria"/>
</dbReference>
<dbReference type="GO" id="GO:0140359">
    <property type="term" value="F:ABC-type transporter activity"/>
    <property type="evidence" value="ECO:0007669"/>
    <property type="project" value="InterPro"/>
</dbReference>
<dbReference type="EMBL" id="CP000716">
    <property type="protein sequence ID" value="ABR30276.1"/>
    <property type="molecule type" value="Genomic_DNA"/>
</dbReference>
<evidence type="ECO:0000256" key="3">
    <source>
        <dbReference type="ARBA" id="ARBA00022989"/>
    </source>
</evidence>
<keyword evidence="5" id="KW-1003">Cell membrane</keyword>
<keyword evidence="3 5" id="KW-1133">Transmembrane helix</keyword>
<feature type="transmembrane region" description="Helical" evidence="5">
    <location>
        <begin position="273"/>
        <end position="292"/>
    </location>
</feature>
<keyword evidence="4 5" id="KW-0472">Membrane</keyword>
<dbReference type="HOGENOM" id="CLU_089201_0_0_0"/>
<protein>
    <recommendedName>
        <fullName evidence="5">Transport permease protein</fullName>
    </recommendedName>
</protein>
<reference evidence="7 8" key="1">
    <citation type="submission" date="2007-05" db="EMBL/GenBank/DDBJ databases">
        <title>Complete sequence of Thermosipho melanesiensis BI429.</title>
        <authorList>
            <consortium name="US DOE Joint Genome Institute"/>
            <person name="Copeland A."/>
            <person name="Lucas S."/>
            <person name="Lapidus A."/>
            <person name="Barry K."/>
            <person name="Glavina del Rio T."/>
            <person name="Dalin E."/>
            <person name="Tice H."/>
            <person name="Pitluck S."/>
            <person name="Chertkov O."/>
            <person name="Brettin T."/>
            <person name="Bruce D."/>
            <person name="Detter J.C."/>
            <person name="Han C."/>
            <person name="Schmutz J."/>
            <person name="Larimer F."/>
            <person name="Land M."/>
            <person name="Hauser L."/>
            <person name="Kyrpides N."/>
            <person name="Mikhailova N."/>
            <person name="Nelson K."/>
            <person name="Gogarten J.P."/>
            <person name="Noll K."/>
            <person name="Richardson P."/>
        </authorList>
    </citation>
    <scope>NUCLEOTIDE SEQUENCE [LARGE SCALE GENOMIC DNA]</scope>
    <source>
        <strain evidence="8">DSM 12029 / CIP 104789 / BI429</strain>
    </source>
</reference>
<evidence type="ECO:0000256" key="1">
    <source>
        <dbReference type="ARBA" id="ARBA00004141"/>
    </source>
</evidence>
<dbReference type="AlphaFoldDB" id="A6LK25"/>
<feature type="transmembrane region" description="Helical" evidence="5">
    <location>
        <begin position="147"/>
        <end position="174"/>
    </location>
</feature>
<dbReference type="Proteomes" id="UP000001110">
    <property type="component" value="Chromosome"/>
</dbReference>
<dbReference type="PROSITE" id="PS51012">
    <property type="entry name" value="ABC_TM2"/>
    <property type="match status" value="1"/>
</dbReference>
<evidence type="ECO:0000259" key="6">
    <source>
        <dbReference type="PROSITE" id="PS51012"/>
    </source>
</evidence>
<evidence type="ECO:0000313" key="8">
    <source>
        <dbReference type="Proteomes" id="UP000001110"/>
    </source>
</evidence>
<reference evidence="7 8" key="2">
    <citation type="journal article" date="2009" name="Proc. Natl. Acad. Sci. U.S.A.">
        <title>On the chimeric nature, thermophilic origin, and phylogenetic placement of the Thermotogales.</title>
        <authorList>
            <person name="Zhaxybayeva O."/>
            <person name="Swithers K.S."/>
            <person name="Lapierre P."/>
            <person name="Fournier G.P."/>
            <person name="Bickhart D.M."/>
            <person name="DeBoy R.T."/>
            <person name="Nelson K.E."/>
            <person name="Nesbo C.L."/>
            <person name="Doolittle W.F."/>
            <person name="Gogarten J.P."/>
            <person name="Noll K.M."/>
        </authorList>
    </citation>
    <scope>NUCLEOTIDE SEQUENCE [LARGE SCALE GENOMIC DNA]</scope>
    <source>
        <strain evidence="8">DSM 12029 / CIP 104789 / BI429</strain>
    </source>
</reference>
<feature type="transmembrane region" description="Helical" evidence="5">
    <location>
        <begin position="100"/>
        <end position="121"/>
    </location>
</feature>
<accession>A6LK25</accession>
<dbReference type="InterPro" id="IPR047817">
    <property type="entry name" value="ABC2_TM_bact-type"/>
</dbReference>
<feature type="domain" description="ABC transmembrane type-2" evidence="6">
    <location>
        <begin position="61"/>
        <end position="295"/>
    </location>
</feature>
<gene>
    <name evidence="7" type="ordered locus">Tmel_0407</name>
</gene>
<dbReference type="RefSeq" id="WP_012056637.1">
    <property type="nucleotide sequence ID" value="NC_009616.1"/>
</dbReference>
<evidence type="ECO:0000256" key="2">
    <source>
        <dbReference type="ARBA" id="ARBA00022692"/>
    </source>
</evidence>
<proteinExistence type="inferred from homology"/>
<dbReference type="STRING" id="391009.Tmel_0407"/>